<dbReference type="Proteomes" id="UP000029452">
    <property type="component" value="Unassembled WGS sequence"/>
</dbReference>
<name>A0A094X5K4_9BACT</name>
<dbReference type="AlphaFoldDB" id="A0A094X5K4"/>
<organism evidence="1 2">
    <name type="scientific">Leptospirillum ferriphilum</name>
    <dbReference type="NCBI Taxonomy" id="178606"/>
    <lineage>
        <taxon>Bacteria</taxon>
        <taxon>Pseudomonadati</taxon>
        <taxon>Nitrospirota</taxon>
        <taxon>Nitrospiria</taxon>
        <taxon>Nitrospirales</taxon>
        <taxon>Nitrospiraceae</taxon>
        <taxon>Leptospirillum</taxon>
    </lineage>
</organism>
<proteinExistence type="predicted"/>
<gene>
    <name evidence="1" type="ORF">LptCag_1544</name>
</gene>
<evidence type="ECO:0000313" key="1">
    <source>
        <dbReference type="EMBL" id="KGA93834.1"/>
    </source>
</evidence>
<dbReference type="PATRIC" id="fig|178606.4.peg.1550"/>
<dbReference type="EMBL" id="JPGK01000005">
    <property type="protein sequence ID" value="KGA93834.1"/>
    <property type="molecule type" value="Genomic_DNA"/>
</dbReference>
<protein>
    <submittedName>
        <fullName evidence="1">Uncharacterized protein</fullName>
    </submittedName>
</protein>
<reference evidence="1 2" key="1">
    <citation type="submission" date="2014-06" db="EMBL/GenBank/DDBJ databases">
        <title>Draft genome sequence of iron oxidizing acidophile Leptospirillum ferriphilum DSM14647.</title>
        <authorList>
            <person name="Cardenas J.P."/>
            <person name="Lazcano M."/>
            <person name="Ossandon F.J."/>
            <person name="Corbett M."/>
            <person name="Holmes D.S."/>
            <person name="Watkin E."/>
        </authorList>
    </citation>
    <scope>NUCLEOTIDE SEQUENCE [LARGE SCALE GENOMIC DNA]</scope>
    <source>
        <strain evidence="1 2">DSM 14647</strain>
    </source>
</reference>
<accession>A0A094X5K4</accession>
<comment type="caution">
    <text evidence="1">The sequence shown here is derived from an EMBL/GenBank/DDBJ whole genome shotgun (WGS) entry which is preliminary data.</text>
</comment>
<sequence>MVRLPSRLYSDFGHPPGPSIFFCYLLRGLVYKDRKDFCLCLFFFCF</sequence>
<evidence type="ECO:0000313" key="2">
    <source>
        <dbReference type="Proteomes" id="UP000029452"/>
    </source>
</evidence>